<name>A0AAV2IL50_LYMST</name>
<feature type="region of interest" description="Disordered" evidence="2">
    <location>
        <begin position="389"/>
        <end position="447"/>
    </location>
</feature>
<feature type="domain" description="HMG box" evidence="3">
    <location>
        <begin position="452"/>
        <end position="520"/>
    </location>
</feature>
<keyword evidence="1" id="KW-0539">Nucleus</keyword>
<dbReference type="PANTHER" id="PTHR46584">
    <property type="entry name" value="HMG DOMAIN-CONTAINING PROTEIN 4"/>
    <property type="match status" value="1"/>
</dbReference>
<dbReference type="InterPro" id="IPR036910">
    <property type="entry name" value="HMG_box_dom_sf"/>
</dbReference>
<feature type="compositionally biased region" description="Basic residues" evidence="2">
    <location>
        <begin position="499"/>
        <end position="512"/>
    </location>
</feature>
<dbReference type="PROSITE" id="PS50118">
    <property type="entry name" value="HMG_BOX_2"/>
    <property type="match status" value="1"/>
</dbReference>
<feature type="DNA-binding region" description="HMG box" evidence="1">
    <location>
        <begin position="452"/>
        <end position="520"/>
    </location>
</feature>
<feature type="compositionally biased region" description="Basic residues" evidence="2">
    <location>
        <begin position="420"/>
        <end position="431"/>
    </location>
</feature>
<evidence type="ECO:0000313" key="4">
    <source>
        <dbReference type="EMBL" id="CAL1545463.1"/>
    </source>
</evidence>
<dbReference type="PANTHER" id="PTHR46584:SF1">
    <property type="entry name" value="HMG DOMAIN-CONTAINING PROTEIN 4"/>
    <property type="match status" value="1"/>
</dbReference>
<gene>
    <name evidence="4" type="ORF">GSLYS_00018946001</name>
</gene>
<dbReference type="InterPro" id="IPR042477">
    <property type="entry name" value="HMGXB4"/>
</dbReference>
<dbReference type="GO" id="GO:0003677">
    <property type="term" value="F:DNA binding"/>
    <property type="evidence" value="ECO:0007669"/>
    <property type="project" value="UniProtKB-UniRule"/>
</dbReference>
<reference evidence="4 5" key="1">
    <citation type="submission" date="2024-04" db="EMBL/GenBank/DDBJ databases">
        <authorList>
            <consortium name="Genoscope - CEA"/>
            <person name="William W."/>
        </authorList>
    </citation>
    <scope>NUCLEOTIDE SEQUENCE [LARGE SCALE GENOMIC DNA]</scope>
</reference>
<feature type="compositionally biased region" description="Acidic residues" evidence="2">
    <location>
        <begin position="398"/>
        <end position="410"/>
    </location>
</feature>
<dbReference type="CDD" id="cd00084">
    <property type="entry name" value="HMG-box_SF"/>
    <property type="match status" value="1"/>
</dbReference>
<feature type="region of interest" description="Disordered" evidence="2">
    <location>
        <begin position="1"/>
        <end position="85"/>
    </location>
</feature>
<dbReference type="SMART" id="SM00398">
    <property type="entry name" value="HMG"/>
    <property type="match status" value="1"/>
</dbReference>
<dbReference type="InterPro" id="IPR009071">
    <property type="entry name" value="HMG_box_dom"/>
</dbReference>
<protein>
    <recommendedName>
        <fullName evidence="3">HMG box domain-containing protein</fullName>
    </recommendedName>
</protein>
<evidence type="ECO:0000259" key="3">
    <source>
        <dbReference type="PROSITE" id="PS50118"/>
    </source>
</evidence>
<dbReference type="GO" id="GO:0005634">
    <property type="term" value="C:nucleus"/>
    <property type="evidence" value="ECO:0007669"/>
    <property type="project" value="UniProtKB-UniRule"/>
</dbReference>
<feature type="region of interest" description="Disordered" evidence="2">
    <location>
        <begin position="261"/>
        <end position="281"/>
    </location>
</feature>
<organism evidence="4 5">
    <name type="scientific">Lymnaea stagnalis</name>
    <name type="common">Great pond snail</name>
    <name type="synonym">Helix stagnalis</name>
    <dbReference type="NCBI Taxonomy" id="6523"/>
    <lineage>
        <taxon>Eukaryota</taxon>
        <taxon>Metazoa</taxon>
        <taxon>Spiralia</taxon>
        <taxon>Lophotrochozoa</taxon>
        <taxon>Mollusca</taxon>
        <taxon>Gastropoda</taxon>
        <taxon>Heterobranchia</taxon>
        <taxon>Euthyneura</taxon>
        <taxon>Panpulmonata</taxon>
        <taxon>Hygrophila</taxon>
        <taxon>Lymnaeoidea</taxon>
        <taxon>Lymnaeidae</taxon>
        <taxon>Lymnaea</taxon>
    </lineage>
</organism>
<comment type="caution">
    <text evidence="4">The sequence shown here is derived from an EMBL/GenBank/DDBJ whole genome shotgun (WGS) entry which is preliminary data.</text>
</comment>
<evidence type="ECO:0000256" key="2">
    <source>
        <dbReference type="SAM" id="MobiDB-lite"/>
    </source>
</evidence>
<dbReference type="EMBL" id="CAXITT010000710">
    <property type="protein sequence ID" value="CAL1545463.1"/>
    <property type="molecule type" value="Genomic_DNA"/>
</dbReference>
<dbReference type="AlphaFoldDB" id="A0AAV2IL50"/>
<dbReference type="Gene3D" id="1.10.30.10">
    <property type="entry name" value="High mobility group box domain"/>
    <property type="match status" value="1"/>
</dbReference>
<sequence length="655" mass="71121">MSKRESESDFEGSASKLMKMDDHEDGGTSGRSGRVRKKSAKVLEMEEFEQVEKTQQVTKKTKTPKPSQPDESEVGFSEKVKSAKKIKLPKVPNSEVTPVTTKKMKTTIPAVKPVQHLTPMHTNDQLKTQTVMTPTDLLALTIKQESELDLVHHQPTNVNTDDHKSVIKYLLSSPTSTAKMSASTSILTKLSSPPIDGLDTVTPVKKVVKKIKPEKTKEKTGVKVKKEKIEEASSPPGLDPPQGLKMKIFSSSDPLSAQVALTGQPKPKKPGKKKKQALADQSISGESQILASELQILNELSPLSPPAKKTPKKASKKKEKLIQEAISAAQQMPNVVALVAGQNVAGAVQGTLDTPTVKVAKKKKIKIKTKTISTFCSVSSSSFNNVYRDSSTGLDQSDLMEDGDDDDDEMNLVISETENRKKKPHGKKKGLLTKEKSDSITPKGDKLESKFSKRAPTAYMLFCNTHRPNIVNENPGIEFAAISRKLGEMWQTLSNKQKLQWRRKAQRRRKKGSNLISTGKAGRESGNPTALLSTSVTATPTNKLAAFIHKAQKSSPEEAPLSPTKSGDQNLSIEPIDVAAHLKLLGESLSIIGMRLQEHKGMIAVQGSLSVLLDSLLCACGPLLCLTQQVPGMDGCSPSVHSQTLDSVAYVMPGL</sequence>
<feature type="compositionally biased region" description="Basic and acidic residues" evidence="2">
    <location>
        <begin position="432"/>
        <end position="447"/>
    </location>
</feature>
<keyword evidence="1" id="KW-0238">DNA-binding</keyword>
<feature type="region of interest" description="Disordered" evidence="2">
    <location>
        <begin position="498"/>
        <end position="530"/>
    </location>
</feature>
<proteinExistence type="predicted"/>
<feature type="compositionally biased region" description="Basic residues" evidence="2">
    <location>
        <begin position="266"/>
        <end position="276"/>
    </location>
</feature>
<dbReference type="Pfam" id="PF00505">
    <property type="entry name" value="HMG_box"/>
    <property type="match status" value="1"/>
</dbReference>
<evidence type="ECO:0000313" key="5">
    <source>
        <dbReference type="Proteomes" id="UP001497497"/>
    </source>
</evidence>
<dbReference type="Proteomes" id="UP001497497">
    <property type="component" value="Unassembled WGS sequence"/>
</dbReference>
<keyword evidence="5" id="KW-1185">Reference proteome</keyword>
<dbReference type="SUPFAM" id="SSF47095">
    <property type="entry name" value="HMG-box"/>
    <property type="match status" value="1"/>
</dbReference>
<accession>A0AAV2IL50</accession>
<evidence type="ECO:0000256" key="1">
    <source>
        <dbReference type="PROSITE-ProRule" id="PRU00267"/>
    </source>
</evidence>
<feature type="region of interest" description="Disordered" evidence="2">
    <location>
        <begin position="217"/>
        <end position="248"/>
    </location>
</feature>